<sequence length="94" mass="10152">MWLPHAFLRVVSPSALRLMPANGCAVPAGCVQCSNRDVGFATGARVFLCCQTGVRIVGSLLLFGAAMEKPRAQSRTTAFKRGVSCTQKFSRSRF</sequence>
<reference evidence="1 2" key="1">
    <citation type="journal article" date="2008" name="BMC Microbiol.">
        <title>Complete genome sequence of Treponema pallidum ssp. pallidum strain SS14 determined with oligonucleotide arrays.</title>
        <authorList>
            <person name="Matejkova P."/>
            <person name="Strouhal M."/>
            <person name="Smajs D."/>
            <person name="Norris S.J."/>
            <person name="Palzkill T."/>
            <person name="Petrosino J.F."/>
            <person name="Sodergren E."/>
            <person name="Norton J.E."/>
            <person name="Singh J."/>
            <person name="Richmond T.A."/>
            <person name="Molla M.N."/>
            <person name="Albert T.J."/>
            <person name="Weinstock G.M."/>
        </authorList>
    </citation>
    <scope>NUCLEOTIDE SEQUENCE [LARGE SCALE GENOMIC DNA]</scope>
    <source>
        <strain evidence="1 2">SS14</strain>
    </source>
</reference>
<proteinExistence type="predicted"/>
<accession>A0A0H3BK15</accession>
<gene>
    <name evidence="1" type="ordered locus">TPASS_0950</name>
</gene>
<evidence type="ECO:0000313" key="1">
    <source>
        <dbReference type="EMBL" id="ACD71366.1"/>
    </source>
</evidence>
<dbReference type="KEGG" id="tpp:TPASS_0950"/>
<evidence type="ECO:0000313" key="2">
    <source>
        <dbReference type="Proteomes" id="UP000001202"/>
    </source>
</evidence>
<dbReference type="AlphaFoldDB" id="A0A0H3BK15"/>
<organism evidence="1 2">
    <name type="scientific">Treponema pallidum subsp. pallidum (strain SS14)</name>
    <dbReference type="NCBI Taxonomy" id="455434"/>
    <lineage>
        <taxon>Bacteria</taxon>
        <taxon>Pseudomonadati</taxon>
        <taxon>Spirochaetota</taxon>
        <taxon>Spirochaetia</taxon>
        <taxon>Spirochaetales</taxon>
        <taxon>Treponemataceae</taxon>
        <taxon>Treponema</taxon>
    </lineage>
</organism>
<dbReference type="EMBL" id="CP000805">
    <property type="protein sequence ID" value="ACD71366.1"/>
    <property type="molecule type" value="Genomic_DNA"/>
</dbReference>
<dbReference type="Proteomes" id="UP000001202">
    <property type="component" value="Chromosome"/>
</dbReference>
<name>A0A0H3BK15_TREPS</name>
<protein>
    <submittedName>
        <fullName evidence="1">Uncharacterized protein</fullName>
    </submittedName>
</protein>